<organism evidence="1 2">
    <name type="scientific">Ottowia testudinis</name>
    <dbReference type="NCBI Taxonomy" id="2816950"/>
    <lineage>
        <taxon>Bacteria</taxon>
        <taxon>Pseudomonadati</taxon>
        <taxon>Pseudomonadota</taxon>
        <taxon>Betaproteobacteria</taxon>
        <taxon>Burkholderiales</taxon>
        <taxon>Comamonadaceae</taxon>
        <taxon>Ottowia</taxon>
    </lineage>
</organism>
<protein>
    <submittedName>
        <fullName evidence="1">Uncharacterized protein</fullName>
    </submittedName>
</protein>
<proteinExistence type="predicted"/>
<dbReference type="RefSeq" id="WP_208007154.1">
    <property type="nucleotide sequence ID" value="NZ_CP071796.1"/>
</dbReference>
<dbReference type="EMBL" id="CP071796">
    <property type="protein sequence ID" value="QTD43745.1"/>
    <property type="molecule type" value="Genomic_DNA"/>
</dbReference>
<evidence type="ECO:0000313" key="2">
    <source>
        <dbReference type="Proteomes" id="UP000663903"/>
    </source>
</evidence>
<dbReference type="Proteomes" id="UP000663903">
    <property type="component" value="Chromosome"/>
</dbReference>
<name>A0A975CC99_9BURK</name>
<evidence type="ECO:0000313" key="1">
    <source>
        <dbReference type="EMBL" id="QTD43745.1"/>
    </source>
</evidence>
<accession>A0A975CC99</accession>
<gene>
    <name evidence="1" type="ORF">J1M35_11290</name>
</gene>
<dbReference type="AlphaFoldDB" id="A0A975CC99"/>
<reference evidence="1" key="1">
    <citation type="submission" date="2021-03" db="EMBL/GenBank/DDBJ databases">
        <title>Ottowia sp. 27C isolated from the cloaca of a Giant Asian pond turtle (Heosemys grandis).</title>
        <authorList>
            <person name="Spergser J."/>
            <person name="Busse H.-J."/>
        </authorList>
    </citation>
    <scope>NUCLEOTIDE SEQUENCE</scope>
    <source>
        <strain evidence="1">27C</strain>
    </source>
</reference>
<keyword evidence="2" id="KW-1185">Reference proteome</keyword>
<dbReference type="KEGG" id="otd:J1M35_11290"/>
<sequence>MHLNLTTSAAVLGALLLTGCVGTYSPYSMPPGDSRVDAVQTHRGQPLSRVILREGPVVNSETALSPEDSARQEAIQYCSGAGLDLRVLDVRKERMPARVGTRGGTVDYERVRLTFACEKGQP</sequence>